<evidence type="ECO:0000313" key="3">
    <source>
        <dbReference type="Proteomes" id="UP001549122"/>
    </source>
</evidence>
<name>A0ABV2FGK7_9STRE</name>
<dbReference type="InterPro" id="IPR013216">
    <property type="entry name" value="Methyltransf_11"/>
</dbReference>
<dbReference type="Proteomes" id="UP001549122">
    <property type="component" value="Unassembled WGS sequence"/>
</dbReference>
<dbReference type="CDD" id="cd02440">
    <property type="entry name" value="AdoMet_MTases"/>
    <property type="match status" value="1"/>
</dbReference>
<sequence>MLCLASGGGQQGPLFALHGYDVTIMDYSKEQLASDRLVAEREGLTIETVQADMTQPFPFENEAFDLVFCPVSNVYIEDLTNLWQECYRVLKPGGLLMVGYMNPWVYMYDGDVVWDKPEEEPLLTYPLPFNARELEEAGRLAINPDYGYEFSHTLDEQIGGQLRAGFAMIDFYESKNSQHRLSIYGSDYLANLSIKL</sequence>
<keyword evidence="2" id="KW-0489">Methyltransferase</keyword>
<dbReference type="GO" id="GO:0032259">
    <property type="term" value="P:methylation"/>
    <property type="evidence" value="ECO:0007669"/>
    <property type="project" value="UniProtKB-KW"/>
</dbReference>
<evidence type="ECO:0000259" key="1">
    <source>
        <dbReference type="Pfam" id="PF08241"/>
    </source>
</evidence>
<feature type="domain" description="Methyltransferase type 11" evidence="1">
    <location>
        <begin position="2"/>
        <end position="97"/>
    </location>
</feature>
<dbReference type="Gene3D" id="3.40.50.150">
    <property type="entry name" value="Vaccinia Virus protein VP39"/>
    <property type="match status" value="1"/>
</dbReference>
<protein>
    <submittedName>
        <fullName evidence="2">SAM-dependent methyltransferase</fullName>
    </submittedName>
</protein>
<dbReference type="EMBL" id="JBEPLO010000006">
    <property type="protein sequence ID" value="MET3557694.1"/>
    <property type="molecule type" value="Genomic_DNA"/>
</dbReference>
<organism evidence="2 3">
    <name type="scientific">Streptococcus rupicaprae</name>
    <dbReference type="NCBI Taxonomy" id="759619"/>
    <lineage>
        <taxon>Bacteria</taxon>
        <taxon>Bacillati</taxon>
        <taxon>Bacillota</taxon>
        <taxon>Bacilli</taxon>
        <taxon>Lactobacillales</taxon>
        <taxon>Streptococcaceae</taxon>
        <taxon>Streptococcus</taxon>
    </lineage>
</organism>
<reference evidence="2 3" key="1">
    <citation type="submission" date="2024-06" db="EMBL/GenBank/DDBJ databases">
        <title>Genomic Encyclopedia of Type Strains, Phase IV (KMG-IV): sequencing the most valuable type-strain genomes for metagenomic binning, comparative biology and taxonomic classification.</title>
        <authorList>
            <person name="Goeker M."/>
        </authorList>
    </citation>
    <scope>NUCLEOTIDE SEQUENCE [LARGE SCALE GENOMIC DNA]</scope>
    <source>
        <strain evidence="2 3">DSM 28303</strain>
    </source>
</reference>
<comment type="caution">
    <text evidence="2">The sequence shown here is derived from an EMBL/GenBank/DDBJ whole genome shotgun (WGS) entry which is preliminary data.</text>
</comment>
<accession>A0ABV2FGK7</accession>
<dbReference type="GO" id="GO:0008168">
    <property type="term" value="F:methyltransferase activity"/>
    <property type="evidence" value="ECO:0007669"/>
    <property type="project" value="UniProtKB-KW"/>
</dbReference>
<evidence type="ECO:0000313" key="2">
    <source>
        <dbReference type="EMBL" id="MET3557694.1"/>
    </source>
</evidence>
<dbReference type="InterPro" id="IPR029063">
    <property type="entry name" value="SAM-dependent_MTases_sf"/>
</dbReference>
<dbReference type="Pfam" id="PF08241">
    <property type="entry name" value="Methyltransf_11"/>
    <property type="match status" value="1"/>
</dbReference>
<dbReference type="SUPFAM" id="SSF53335">
    <property type="entry name" value="S-adenosyl-L-methionine-dependent methyltransferases"/>
    <property type="match status" value="1"/>
</dbReference>
<keyword evidence="2" id="KW-0808">Transferase</keyword>
<gene>
    <name evidence="2" type="ORF">ABID29_000804</name>
</gene>
<proteinExistence type="predicted"/>
<keyword evidence="3" id="KW-1185">Reference proteome</keyword>